<feature type="compositionally biased region" description="Low complexity" evidence="1">
    <location>
        <begin position="160"/>
        <end position="170"/>
    </location>
</feature>
<reference evidence="2 3" key="1">
    <citation type="submission" date="2015-06" db="EMBL/GenBank/DDBJ databases">
        <title>Comparative genomics of Burkholderia leaf nodule symbionts.</title>
        <authorList>
            <person name="Carlier A."/>
            <person name="Eberl L."/>
            <person name="Pinto-Carbo M."/>
        </authorList>
    </citation>
    <scope>NUCLEOTIDE SEQUENCE [LARGE SCALE GENOMIC DNA]</scope>
    <source>
        <strain evidence="2 3">UZHbot3</strain>
    </source>
</reference>
<evidence type="ECO:0000313" key="3">
    <source>
        <dbReference type="Proteomes" id="UP000242951"/>
    </source>
</evidence>
<protein>
    <submittedName>
        <fullName evidence="2">I hydrophobic transmembrane region and ATP/GTP binding motif</fullName>
    </submittedName>
</protein>
<dbReference type="Proteomes" id="UP000242951">
    <property type="component" value="Unassembled WGS sequence"/>
</dbReference>
<keyword evidence="2" id="KW-0812">Transmembrane</keyword>
<name>A0ABR5HLY0_9BURK</name>
<proteinExistence type="predicted"/>
<accession>A0ABR5HLY0</accession>
<gene>
    <name evidence="2" type="ORF">BPMI_04803</name>
</gene>
<organism evidence="2 3">
    <name type="scientific">Candidatus Burkholderia pumila</name>
    <dbReference type="NCBI Taxonomy" id="1090375"/>
    <lineage>
        <taxon>Bacteria</taxon>
        <taxon>Pseudomonadati</taxon>
        <taxon>Pseudomonadota</taxon>
        <taxon>Betaproteobacteria</taxon>
        <taxon>Burkholderiales</taxon>
        <taxon>Burkholderiaceae</taxon>
        <taxon>Burkholderia</taxon>
    </lineage>
</organism>
<sequence length="170" mass="18793">MASPTLSSRPIPPNKRTIAALSTIYVRPLATIEPTVIYFALPVDASIGFKNVDKLVETLLSSRYRNSVVVVAWEHAIVEEAARRIVKQHGGHASSVPRWESADFDNIYVMRLTQRDGGKKPNVSFSVEKRISTIARPRALPIKGAGNRRSTHRVPPRRSTPPARTACGFP</sequence>
<dbReference type="EMBL" id="LELG01000098">
    <property type="protein sequence ID" value="KMQ80377.1"/>
    <property type="molecule type" value="Genomic_DNA"/>
</dbReference>
<evidence type="ECO:0000313" key="2">
    <source>
        <dbReference type="EMBL" id="KMQ80377.1"/>
    </source>
</evidence>
<keyword evidence="3" id="KW-1185">Reference proteome</keyword>
<evidence type="ECO:0000256" key="1">
    <source>
        <dbReference type="SAM" id="MobiDB-lite"/>
    </source>
</evidence>
<keyword evidence="2" id="KW-0472">Membrane</keyword>
<comment type="caution">
    <text evidence="2">The sequence shown here is derived from an EMBL/GenBank/DDBJ whole genome shotgun (WGS) entry which is preliminary data.</text>
</comment>
<feature type="region of interest" description="Disordered" evidence="1">
    <location>
        <begin position="141"/>
        <end position="170"/>
    </location>
</feature>